<proteinExistence type="predicted"/>
<accession>A0A3M6BWI2</accession>
<dbReference type="Proteomes" id="UP000271631">
    <property type="component" value="Unassembled WGS sequence"/>
</dbReference>
<comment type="caution">
    <text evidence="1">The sequence shown here is derived from an EMBL/GenBank/DDBJ whole genome shotgun (WGS) entry which is preliminary data.</text>
</comment>
<dbReference type="EMBL" id="RBUQ01000189">
    <property type="protein sequence ID" value="RMV35820.1"/>
    <property type="molecule type" value="Genomic_DNA"/>
</dbReference>
<organism evidence="1 2">
    <name type="scientific">Pseudomonas syringae pv. maculicola</name>
    <dbReference type="NCBI Taxonomy" id="59511"/>
    <lineage>
        <taxon>Bacteria</taxon>
        <taxon>Pseudomonadati</taxon>
        <taxon>Pseudomonadota</taxon>
        <taxon>Gammaproteobacteria</taxon>
        <taxon>Pseudomonadales</taxon>
        <taxon>Pseudomonadaceae</taxon>
        <taxon>Pseudomonas</taxon>
    </lineage>
</organism>
<dbReference type="AlphaFoldDB" id="A0A3M6BWI2"/>
<gene>
    <name evidence="1" type="ORF">ALP13_200092</name>
</gene>
<name>A0A3M6BWI2_PSEYM</name>
<sequence length="98" mass="10894">MQSCSNDPAAAVSLCLWNGPRAHHDSRPEQADSRSVSELAINGTTLGGAMPPYDVYDSLPKILARFVITCRYICSVTSSIYFVTSCSYYKCQYRVYPK</sequence>
<protein>
    <submittedName>
        <fullName evidence="1">Uncharacterized protein</fullName>
    </submittedName>
</protein>
<evidence type="ECO:0000313" key="1">
    <source>
        <dbReference type="EMBL" id="RMV35820.1"/>
    </source>
</evidence>
<evidence type="ECO:0000313" key="2">
    <source>
        <dbReference type="Proteomes" id="UP000271631"/>
    </source>
</evidence>
<reference evidence="1 2" key="1">
    <citation type="submission" date="2018-08" db="EMBL/GenBank/DDBJ databases">
        <title>Recombination of ecologically and evolutionarily significant loci maintains genetic cohesion in the Pseudomonas syringae species complex.</title>
        <authorList>
            <person name="Dillon M."/>
            <person name="Thakur S."/>
            <person name="Almeida R.N.D."/>
            <person name="Weir B.S."/>
            <person name="Guttman D.S."/>
        </authorList>
    </citation>
    <scope>NUCLEOTIDE SEQUENCE [LARGE SCALE GENOMIC DNA]</scope>
    <source>
        <strain evidence="1 2">ICMP 11281</strain>
    </source>
</reference>